<dbReference type="Proteomes" id="UP000219689">
    <property type="component" value="Unassembled WGS sequence"/>
</dbReference>
<dbReference type="Pfam" id="PF01042">
    <property type="entry name" value="Ribonuc_L-PSP"/>
    <property type="match status" value="1"/>
</dbReference>
<dbReference type="InterPro" id="IPR035959">
    <property type="entry name" value="RutC-like_sf"/>
</dbReference>
<evidence type="ECO:0000313" key="1">
    <source>
        <dbReference type="EMBL" id="PCR90278.1"/>
    </source>
</evidence>
<dbReference type="CDD" id="cd00448">
    <property type="entry name" value="YjgF_YER057c_UK114_family"/>
    <property type="match status" value="1"/>
</dbReference>
<dbReference type="OrthoDB" id="200859at2157"/>
<comment type="caution">
    <text evidence="1">The sequence shown here is derived from an EMBL/GenBank/DDBJ whole genome shotgun (WGS) entry which is preliminary data.</text>
</comment>
<dbReference type="InterPro" id="IPR006175">
    <property type="entry name" value="YjgF/YER057c/UK114"/>
</dbReference>
<organism evidence="1 2">
    <name type="scientific">Natrinema ejinorense</name>
    <dbReference type="NCBI Taxonomy" id="373386"/>
    <lineage>
        <taxon>Archaea</taxon>
        <taxon>Methanobacteriati</taxon>
        <taxon>Methanobacteriota</taxon>
        <taxon>Stenosarchaea group</taxon>
        <taxon>Halobacteria</taxon>
        <taxon>Halobacteriales</taxon>
        <taxon>Natrialbaceae</taxon>
        <taxon>Natrinema</taxon>
    </lineage>
</organism>
<dbReference type="AlphaFoldDB" id="A0A2A5QTU9"/>
<evidence type="ECO:0000313" key="2">
    <source>
        <dbReference type="Proteomes" id="UP000219689"/>
    </source>
</evidence>
<dbReference type="PANTHER" id="PTHR43857">
    <property type="entry name" value="BLR7761 PROTEIN"/>
    <property type="match status" value="1"/>
</dbReference>
<name>A0A2A5QTU9_9EURY</name>
<sequence length="133" mass="14038">MGHDRINPEGIADPVDDLYSQVVVSSGEKTIHVAGTTARDSDGLVVGETYAEQIERTLANVDASLAAADAGPADVVRQTIYALDCDAFVEEAYPHVVDFYGDDALPASALIGADSLADPDYLLELEVTAVIEE</sequence>
<gene>
    <name evidence="1" type="ORF">CP557_06815</name>
</gene>
<dbReference type="Gene3D" id="3.30.1330.40">
    <property type="entry name" value="RutC-like"/>
    <property type="match status" value="1"/>
</dbReference>
<accession>A0A2A5QTU9</accession>
<protein>
    <submittedName>
        <fullName evidence="1">Enamine deaminase RidA</fullName>
    </submittedName>
</protein>
<proteinExistence type="predicted"/>
<dbReference type="PANTHER" id="PTHR43857:SF1">
    <property type="entry name" value="YJGH FAMILY PROTEIN"/>
    <property type="match status" value="1"/>
</dbReference>
<reference evidence="1 2" key="1">
    <citation type="submission" date="2017-09" db="EMBL/GenBank/DDBJ databases">
        <title>Genome sequences of Natrinema ejinorence JCM 13890T.</title>
        <authorList>
            <person name="Roh S.W."/>
            <person name="Kim Y.B."/>
            <person name="Kim J.Y."/>
        </authorList>
    </citation>
    <scope>NUCLEOTIDE SEQUENCE [LARGE SCALE GENOMIC DNA]</scope>
    <source>
        <strain evidence="1 2">JCM 13890</strain>
    </source>
</reference>
<dbReference type="RefSeq" id="WP_097379224.1">
    <property type="nucleotide sequence ID" value="NZ_NXNI01000001.1"/>
</dbReference>
<keyword evidence="2" id="KW-1185">Reference proteome</keyword>
<dbReference type="SUPFAM" id="SSF55298">
    <property type="entry name" value="YjgF-like"/>
    <property type="match status" value="1"/>
</dbReference>
<dbReference type="EMBL" id="NXNI01000001">
    <property type="protein sequence ID" value="PCR90278.1"/>
    <property type="molecule type" value="Genomic_DNA"/>
</dbReference>